<feature type="region of interest" description="Disordered" evidence="11">
    <location>
        <begin position="50"/>
        <end position="83"/>
    </location>
</feature>
<evidence type="ECO:0000259" key="13">
    <source>
        <dbReference type="Pfam" id="PF04963"/>
    </source>
</evidence>
<evidence type="ECO:0000256" key="11">
    <source>
        <dbReference type="SAM" id="MobiDB-lite"/>
    </source>
</evidence>
<dbReference type="Pfam" id="PF04552">
    <property type="entry name" value="Sigma54_DBD"/>
    <property type="match status" value="1"/>
</dbReference>
<dbReference type="PANTHER" id="PTHR32248:SF4">
    <property type="entry name" value="RNA POLYMERASE SIGMA-54 FACTOR"/>
    <property type="match status" value="1"/>
</dbReference>
<dbReference type="Proteomes" id="UP000242999">
    <property type="component" value="Unassembled WGS sequence"/>
</dbReference>
<dbReference type="NCBIfam" id="NF009118">
    <property type="entry name" value="PRK12469.1"/>
    <property type="match status" value="1"/>
</dbReference>
<feature type="domain" description="RNA polymerase sigma factor 54 DNA-binding" evidence="12">
    <location>
        <begin position="326"/>
        <end position="484"/>
    </location>
</feature>
<protein>
    <recommendedName>
        <fullName evidence="2 10">RNA polymerase sigma-54 factor</fullName>
    </recommendedName>
</protein>
<keyword evidence="9 10" id="KW-0804">Transcription</keyword>
<dbReference type="RefSeq" id="WP_093308169.1">
    <property type="nucleotide sequence ID" value="NZ_FNYH01000001.1"/>
</dbReference>
<evidence type="ECO:0000256" key="7">
    <source>
        <dbReference type="ARBA" id="ARBA00023082"/>
    </source>
</evidence>
<name>A0A1H6QKR5_9GAMM</name>
<evidence type="ECO:0000256" key="2">
    <source>
        <dbReference type="ARBA" id="ARBA00019942"/>
    </source>
</evidence>
<evidence type="ECO:0000256" key="3">
    <source>
        <dbReference type="ARBA" id="ARBA00022478"/>
    </source>
</evidence>
<dbReference type="FunFam" id="1.10.10.60:FF:000045">
    <property type="entry name" value="RNA polymerase sigma-54 factor"/>
    <property type="match status" value="1"/>
</dbReference>
<dbReference type="PROSITE" id="PS50044">
    <property type="entry name" value="SIGMA54_3"/>
    <property type="match status" value="1"/>
</dbReference>
<dbReference type="AlphaFoldDB" id="A0A1H6QKR5"/>
<dbReference type="GO" id="GO:0016987">
    <property type="term" value="F:sigma factor activity"/>
    <property type="evidence" value="ECO:0007669"/>
    <property type="project" value="UniProtKB-KW"/>
</dbReference>
<dbReference type="STRING" id="64971.SAMN05421831_101290"/>
<dbReference type="OrthoDB" id="9814402at2"/>
<sequence length="487" mass="56059">MKPTLEFKLGTQLVITPQLQQAIHLLQLSTLDLQNEVQAALEANPLLEREEEQELWDPSQQDQQPKETPTANEVQTENTTEEWRETPELTFDTSWDDIYSESSYMTSGTSDEEIQFENSAQESLTDHLRWQLNMSLRDSKEYLIGEFLIESLDSDGYLRESLENLIQSFKDLHPQYADLELQDIENILYKIQLFEPTGVGARDLRECLLIQLASLPQDTPYIEASLQLVDQYLSALAQHDYKLIMRRLRLSEAQLKAVIYLIQAQNPRPGSQIGQAGTEYITPDLIVKRAYDQWVVELNPEAAPKLKIQPYYANLIQRSDTSDTNTYLKEQYREAQWLLKSLQSRYDTLLKVGRTLMQYQQAFLEQGEIAMKPLILHDIAEVLGMHESTISRATTHKYIHTPRGIFELKYFFSSHLSTQGGGECSSTAIRARIRELIAQESPKKPLSDSKLADLLQQEGIQVARRTIAKYREALNIPASSERKRLFK</sequence>
<keyword evidence="4 10" id="KW-0808">Transferase</keyword>
<organism evidence="14 15">
    <name type="scientific">Allopseudospirillum japonicum</name>
    <dbReference type="NCBI Taxonomy" id="64971"/>
    <lineage>
        <taxon>Bacteria</taxon>
        <taxon>Pseudomonadati</taxon>
        <taxon>Pseudomonadota</taxon>
        <taxon>Gammaproteobacteria</taxon>
        <taxon>Oceanospirillales</taxon>
        <taxon>Oceanospirillaceae</taxon>
        <taxon>Allopseudospirillum</taxon>
    </lineage>
</organism>
<evidence type="ECO:0000256" key="5">
    <source>
        <dbReference type="ARBA" id="ARBA00022695"/>
    </source>
</evidence>
<dbReference type="Gene3D" id="1.10.10.60">
    <property type="entry name" value="Homeodomain-like"/>
    <property type="match status" value="1"/>
</dbReference>
<proteinExistence type="inferred from homology"/>
<keyword evidence="5 10" id="KW-0548">Nucleotidyltransferase</keyword>
<feature type="domain" description="RNA polymerase sigma factor 54 core-binding" evidence="13">
    <location>
        <begin position="118"/>
        <end position="312"/>
    </location>
</feature>
<feature type="compositionally biased region" description="Polar residues" evidence="11">
    <location>
        <begin position="58"/>
        <end position="78"/>
    </location>
</feature>
<evidence type="ECO:0000256" key="1">
    <source>
        <dbReference type="ARBA" id="ARBA00008798"/>
    </source>
</evidence>
<dbReference type="InterPro" id="IPR038709">
    <property type="entry name" value="RpoN_core-bd_sf"/>
</dbReference>
<dbReference type="EMBL" id="FNYH01000001">
    <property type="protein sequence ID" value="SEI40060.1"/>
    <property type="molecule type" value="Genomic_DNA"/>
</dbReference>
<evidence type="ECO:0000259" key="12">
    <source>
        <dbReference type="Pfam" id="PF04552"/>
    </source>
</evidence>
<evidence type="ECO:0000256" key="6">
    <source>
        <dbReference type="ARBA" id="ARBA00023015"/>
    </source>
</evidence>
<dbReference type="PRINTS" id="PR00045">
    <property type="entry name" value="SIGMA54FCT"/>
</dbReference>
<dbReference type="PANTHER" id="PTHR32248">
    <property type="entry name" value="RNA POLYMERASE SIGMA-54 FACTOR"/>
    <property type="match status" value="1"/>
</dbReference>
<evidence type="ECO:0000313" key="15">
    <source>
        <dbReference type="Proteomes" id="UP000242999"/>
    </source>
</evidence>
<dbReference type="InterPro" id="IPR007046">
    <property type="entry name" value="RNA_pol_sigma_54_core-bd"/>
</dbReference>
<accession>A0A1H6QKR5</accession>
<gene>
    <name evidence="14" type="ORF">SAMN05421831_101290</name>
</gene>
<keyword evidence="6 10" id="KW-0805">Transcription regulation</keyword>
<evidence type="ECO:0000256" key="10">
    <source>
        <dbReference type="PIRNR" id="PIRNR000774"/>
    </source>
</evidence>
<dbReference type="NCBIfam" id="NF004595">
    <property type="entry name" value="PRK05932.1-2"/>
    <property type="match status" value="1"/>
</dbReference>
<dbReference type="GO" id="GO:0003677">
    <property type="term" value="F:DNA binding"/>
    <property type="evidence" value="ECO:0007669"/>
    <property type="project" value="UniProtKB-KW"/>
</dbReference>
<dbReference type="Pfam" id="PF04963">
    <property type="entry name" value="Sigma54_CBD"/>
    <property type="match status" value="1"/>
</dbReference>
<keyword evidence="7 10" id="KW-0731">Sigma factor</keyword>
<keyword evidence="8 10" id="KW-0238">DNA-binding</keyword>
<evidence type="ECO:0000256" key="8">
    <source>
        <dbReference type="ARBA" id="ARBA00023125"/>
    </source>
</evidence>
<dbReference type="GO" id="GO:0016779">
    <property type="term" value="F:nucleotidyltransferase activity"/>
    <property type="evidence" value="ECO:0007669"/>
    <property type="project" value="UniProtKB-KW"/>
</dbReference>
<dbReference type="GO" id="GO:0006352">
    <property type="term" value="P:DNA-templated transcription initiation"/>
    <property type="evidence" value="ECO:0007669"/>
    <property type="project" value="InterPro"/>
</dbReference>
<comment type="function">
    <text evidence="10">Sigma factors are initiation factors that promote the attachment of RNA polymerase to specific initiation sites and are then released.</text>
</comment>
<comment type="similarity">
    <text evidence="1 10">Belongs to the sigma-54 factor family.</text>
</comment>
<dbReference type="PROSITE" id="PS00717">
    <property type="entry name" value="SIGMA54_1"/>
    <property type="match status" value="1"/>
</dbReference>
<evidence type="ECO:0000256" key="4">
    <source>
        <dbReference type="ARBA" id="ARBA00022679"/>
    </source>
</evidence>
<keyword evidence="3 10" id="KW-0240">DNA-directed RNA polymerase</keyword>
<keyword evidence="15" id="KW-1185">Reference proteome</keyword>
<evidence type="ECO:0000256" key="9">
    <source>
        <dbReference type="ARBA" id="ARBA00023163"/>
    </source>
</evidence>
<dbReference type="InterPro" id="IPR007634">
    <property type="entry name" value="RNA_pol_sigma_54_DNA-bd"/>
</dbReference>
<dbReference type="Pfam" id="PF00309">
    <property type="entry name" value="Sigma54_AID"/>
    <property type="match status" value="1"/>
</dbReference>
<dbReference type="GO" id="GO:0000428">
    <property type="term" value="C:DNA-directed RNA polymerase complex"/>
    <property type="evidence" value="ECO:0007669"/>
    <property type="project" value="UniProtKB-KW"/>
</dbReference>
<dbReference type="NCBIfam" id="TIGR02395">
    <property type="entry name" value="rpoN_sigma"/>
    <property type="match status" value="1"/>
</dbReference>
<dbReference type="GO" id="GO:0001216">
    <property type="term" value="F:DNA-binding transcription activator activity"/>
    <property type="evidence" value="ECO:0007669"/>
    <property type="project" value="InterPro"/>
</dbReference>
<reference evidence="15" key="1">
    <citation type="submission" date="2016-10" db="EMBL/GenBank/DDBJ databases">
        <authorList>
            <person name="Varghese N."/>
            <person name="Submissions S."/>
        </authorList>
    </citation>
    <scope>NUCLEOTIDE SEQUENCE [LARGE SCALE GENOMIC DNA]</scope>
    <source>
        <strain evidence="15">DSM 7165</strain>
    </source>
</reference>
<dbReference type="PIRSF" id="PIRSF000774">
    <property type="entry name" value="RpoN"/>
    <property type="match status" value="1"/>
</dbReference>
<dbReference type="PROSITE" id="PS00718">
    <property type="entry name" value="SIGMA54_2"/>
    <property type="match status" value="1"/>
</dbReference>
<evidence type="ECO:0000313" key="14">
    <source>
        <dbReference type="EMBL" id="SEI40060.1"/>
    </source>
</evidence>
<dbReference type="Gene3D" id="1.10.10.1330">
    <property type="entry name" value="RNA polymerase sigma-54 factor, core-binding domain"/>
    <property type="match status" value="1"/>
</dbReference>
<dbReference type="InterPro" id="IPR000394">
    <property type="entry name" value="RNA_pol_sigma_54"/>
</dbReference>